<organism evidence="2 3">
    <name type="scientific">Sphingobacterium humi</name>
    <dbReference type="NCBI Taxonomy" id="1796905"/>
    <lineage>
        <taxon>Bacteria</taxon>
        <taxon>Pseudomonadati</taxon>
        <taxon>Bacteroidota</taxon>
        <taxon>Sphingobacteriia</taxon>
        <taxon>Sphingobacteriales</taxon>
        <taxon>Sphingobacteriaceae</taxon>
        <taxon>Sphingobacterium</taxon>
    </lineage>
</organism>
<evidence type="ECO:0000313" key="2">
    <source>
        <dbReference type="EMBL" id="MVZ63058.1"/>
    </source>
</evidence>
<dbReference type="InterPro" id="IPR021280">
    <property type="entry name" value="TMEM260-like"/>
</dbReference>
<dbReference type="AlphaFoldDB" id="A0A6N8L4F1"/>
<feature type="transmembrane region" description="Helical" evidence="1">
    <location>
        <begin position="573"/>
        <end position="594"/>
    </location>
</feature>
<gene>
    <name evidence="2" type="ORF">GQF63_13565</name>
</gene>
<dbReference type="PANTHER" id="PTHR16214">
    <property type="entry name" value="TRANSMEMBRANE PROTEIN 260"/>
    <property type="match status" value="1"/>
</dbReference>
<accession>A0A6N8L4F1</accession>
<feature type="transmembrane region" description="Helical" evidence="1">
    <location>
        <begin position="256"/>
        <end position="279"/>
    </location>
</feature>
<feature type="transmembrane region" description="Helical" evidence="1">
    <location>
        <begin position="217"/>
        <end position="236"/>
    </location>
</feature>
<name>A0A6N8L4F1_9SPHI</name>
<feature type="transmembrane region" description="Helical" evidence="1">
    <location>
        <begin position="286"/>
        <end position="308"/>
    </location>
</feature>
<keyword evidence="1" id="KW-0472">Membrane</keyword>
<protein>
    <submittedName>
        <fullName evidence="2">DUF2723 domain-containing protein</fullName>
    </submittedName>
</protein>
<evidence type="ECO:0000256" key="1">
    <source>
        <dbReference type="SAM" id="Phobius"/>
    </source>
</evidence>
<sequence length="1003" mass="114275">MTYNKLNNLLGWACGLLASIVYILSVEKTTSWWDTGEFIASADKLQVVHQPGAPLFLMVQNVFSNFALGDVAKVAYWMNIGAALCSGLTIVFLFWTITALAKKIIGKPETASAGTYYRIFGAGIIGALAFSFTDSFWYSAIESEVYAMSSLCTAVVFWLALKWEARADEPDHGKWLLAIAYVMGLSIGVHLLNLLTIPAIALLVYFRKSSKIEGKGVLYALGIGTLVLAFILWGIIQYGVRLAAYSDLFFVNSLGLPFGSGIIAFFILLIATLVYGLYYSIKQQKALLNLALLSFSFIVFGFGSYTLLPIRAQTSITLNNYDPDNAFNLLSYLSREQYQSEPLLKGQTFDAQITGVESGKTYRKDEDRYSPIISSRKYQYNREMLFPRVYSEKHSSFYRQYLQLGEGQSPTMGDNLRFFFGYQLDHMYLRYFLWNFVGRQNDTPSQGEVTAGNWLSGISWLDQLRLPGQQSLSKSMLQDPSRNTYFFLPLLLGIIGVAWHWKKNKRDAAIVSLLFFFTGLAIVIYLNQTPLQARERDYAYVGSFYVFAIWIGLGLIVLVDVLSRWFKQPVQKLALASTALCFVAVPCLLFTQNWDDHQRADRMMTKDFARNMLNSCEPNAILFTYADNDTFPLWYIQEVEGLRPDVRVLNYGYLSSDWYVQQALTDMNASKALPLGFSYDKVKRGLRDGIQVMDMGVEGYTDVQTLLDIMLSDSQQNMLQTQSGEYVNVMPTKKIQLKIDRDAVVRHKAVPQAWEHAIPAYMQWDFNQDFVTRAELSLMGLLQNNNWERPIYFVKQAPNDIFMGMDKYLAAEGLVYRLMPVEMGQAADEPSLTNTEALYANAVKKFKWSDLKKLNFLDTDSNFMYDTYIQPNLYAYGLEALMQEGKVAQAKDLALVAYQHQPKQPKNLRQSYFSTVLTDTLIRVKELDKAKEIASINIQQIDEQLQYHYAISKESQAFNPQNIQLGLAALDRYRALVNQLGDKQLIDRTQKIWKFYEDVWLKG</sequence>
<dbReference type="EMBL" id="WSQA01000010">
    <property type="protein sequence ID" value="MVZ63058.1"/>
    <property type="molecule type" value="Genomic_DNA"/>
</dbReference>
<dbReference type="InterPro" id="IPR052724">
    <property type="entry name" value="GT117_domain-containing"/>
</dbReference>
<dbReference type="Pfam" id="PF11028">
    <property type="entry name" value="TMEM260-like"/>
    <property type="match status" value="1"/>
</dbReference>
<keyword evidence="3" id="KW-1185">Reference proteome</keyword>
<feature type="transmembrane region" description="Helical" evidence="1">
    <location>
        <begin position="538"/>
        <end position="561"/>
    </location>
</feature>
<feature type="transmembrane region" description="Helical" evidence="1">
    <location>
        <begin position="484"/>
        <end position="501"/>
    </location>
</feature>
<evidence type="ECO:0000313" key="3">
    <source>
        <dbReference type="Proteomes" id="UP000435036"/>
    </source>
</evidence>
<feature type="transmembrane region" description="Helical" evidence="1">
    <location>
        <begin position="6"/>
        <end position="24"/>
    </location>
</feature>
<comment type="caution">
    <text evidence="2">The sequence shown here is derived from an EMBL/GenBank/DDBJ whole genome shotgun (WGS) entry which is preliminary data.</text>
</comment>
<proteinExistence type="predicted"/>
<reference evidence="2 3" key="1">
    <citation type="submission" date="2019-12" db="EMBL/GenBank/DDBJ databases">
        <authorList>
            <person name="Dong K."/>
        </authorList>
    </citation>
    <scope>NUCLEOTIDE SEQUENCE [LARGE SCALE GENOMIC DNA]</scope>
    <source>
        <strain evidence="2 3">JCM 31225</strain>
    </source>
</reference>
<feature type="transmembrane region" description="Helical" evidence="1">
    <location>
        <begin position="175"/>
        <end position="205"/>
    </location>
</feature>
<keyword evidence="1" id="KW-0812">Transmembrane</keyword>
<feature type="transmembrane region" description="Helical" evidence="1">
    <location>
        <begin position="508"/>
        <end position="526"/>
    </location>
</feature>
<dbReference type="OrthoDB" id="9807602at2"/>
<feature type="transmembrane region" description="Helical" evidence="1">
    <location>
        <begin position="74"/>
        <end position="95"/>
    </location>
</feature>
<dbReference type="PANTHER" id="PTHR16214:SF3">
    <property type="entry name" value="TRANSMEMBRANE PROTEIN 260"/>
    <property type="match status" value="1"/>
</dbReference>
<dbReference type="Proteomes" id="UP000435036">
    <property type="component" value="Unassembled WGS sequence"/>
</dbReference>
<feature type="transmembrane region" description="Helical" evidence="1">
    <location>
        <begin position="115"/>
        <end position="133"/>
    </location>
</feature>
<dbReference type="RefSeq" id="WP_160369780.1">
    <property type="nucleotide sequence ID" value="NZ_WSQA01000010.1"/>
</dbReference>
<keyword evidence="1" id="KW-1133">Transmembrane helix</keyword>